<proteinExistence type="predicted"/>
<dbReference type="AlphaFoldDB" id="A0A1H5ZEP4"/>
<feature type="transmembrane region" description="Helical" evidence="1">
    <location>
        <begin position="12"/>
        <end position="32"/>
    </location>
</feature>
<keyword evidence="1" id="KW-0472">Membrane</keyword>
<organism evidence="2 3">
    <name type="scientific">Thermomonospora echinospora</name>
    <dbReference type="NCBI Taxonomy" id="1992"/>
    <lineage>
        <taxon>Bacteria</taxon>
        <taxon>Bacillati</taxon>
        <taxon>Actinomycetota</taxon>
        <taxon>Actinomycetes</taxon>
        <taxon>Streptosporangiales</taxon>
        <taxon>Thermomonosporaceae</taxon>
        <taxon>Thermomonospora</taxon>
    </lineage>
</organism>
<dbReference type="RefSeq" id="WP_146087357.1">
    <property type="nucleotide sequence ID" value="NZ_FNVO01000004.1"/>
</dbReference>
<reference evidence="3" key="1">
    <citation type="submission" date="2016-10" db="EMBL/GenBank/DDBJ databases">
        <authorList>
            <person name="Varghese N."/>
            <person name="Submissions S."/>
        </authorList>
    </citation>
    <scope>NUCLEOTIDE SEQUENCE [LARGE SCALE GENOMIC DNA]</scope>
    <source>
        <strain evidence="3">DSM 43163</strain>
    </source>
</reference>
<evidence type="ECO:0000313" key="2">
    <source>
        <dbReference type="EMBL" id="SEG34550.1"/>
    </source>
</evidence>
<protein>
    <submittedName>
        <fullName evidence="2">Uncharacterized protein</fullName>
    </submittedName>
</protein>
<accession>A0A1H5ZEP4</accession>
<evidence type="ECO:0000313" key="3">
    <source>
        <dbReference type="Proteomes" id="UP000236723"/>
    </source>
</evidence>
<feature type="transmembrane region" description="Helical" evidence="1">
    <location>
        <begin position="38"/>
        <end position="60"/>
    </location>
</feature>
<dbReference type="EMBL" id="FNVO01000004">
    <property type="protein sequence ID" value="SEG34550.1"/>
    <property type="molecule type" value="Genomic_DNA"/>
</dbReference>
<gene>
    <name evidence="2" type="ORF">SAMN04489712_104504</name>
</gene>
<sequence>MARRIRHRFDPGAPVAGLFFLAVAGVFLAGGLSGEPVVPLEVLVAALLIGLGVVGIVRVLSAGRRRDP</sequence>
<keyword evidence="1" id="KW-1133">Transmembrane helix</keyword>
<dbReference type="Proteomes" id="UP000236723">
    <property type="component" value="Unassembled WGS sequence"/>
</dbReference>
<evidence type="ECO:0000256" key="1">
    <source>
        <dbReference type="SAM" id="Phobius"/>
    </source>
</evidence>
<keyword evidence="3" id="KW-1185">Reference proteome</keyword>
<name>A0A1H5ZEP4_9ACTN</name>
<keyword evidence="1" id="KW-0812">Transmembrane</keyword>